<feature type="compositionally biased region" description="Polar residues" evidence="1">
    <location>
        <begin position="191"/>
        <end position="211"/>
    </location>
</feature>
<feature type="compositionally biased region" description="Low complexity" evidence="1">
    <location>
        <begin position="611"/>
        <end position="628"/>
    </location>
</feature>
<name>A0A8S0W3K2_CYCAE</name>
<feature type="compositionally biased region" description="Low complexity" evidence="1">
    <location>
        <begin position="585"/>
        <end position="595"/>
    </location>
</feature>
<feature type="compositionally biased region" description="Basic residues" evidence="1">
    <location>
        <begin position="479"/>
        <end position="489"/>
    </location>
</feature>
<keyword evidence="3" id="KW-1185">Reference proteome</keyword>
<feature type="compositionally biased region" description="Acidic residues" evidence="1">
    <location>
        <begin position="502"/>
        <end position="515"/>
    </location>
</feature>
<evidence type="ECO:0000313" key="2">
    <source>
        <dbReference type="EMBL" id="CAA7261034.1"/>
    </source>
</evidence>
<evidence type="ECO:0000313" key="3">
    <source>
        <dbReference type="Proteomes" id="UP000467700"/>
    </source>
</evidence>
<feature type="compositionally biased region" description="Basic and acidic residues" evidence="1">
    <location>
        <begin position="682"/>
        <end position="691"/>
    </location>
</feature>
<feature type="compositionally biased region" description="Acidic residues" evidence="1">
    <location>
        <begin position="547"/>
        <end position="559"/>
    </location>
</feature>
<feature type="compositionally biased region" description="Acidic residues" evidence="1">
    <location>
        <begin position="692"/>
        <end position="702"/>
    </location>
</feature>
<organism evidence="2 3">
    <name type="scientific">Cyclocybe aegerita</name>
    <name type="common">Black poplar mushroom</name>
    <name type="synonym">Agrocybe aegerita</name>
    <dbReference type="NCBI Taxonomy" id="1973307"/>
    <lineage>
        <taxon>Eukaryota</taxon>
        <taxon>Fungi</taxon>
        <taxon>Dikarya</taxon>
        <taxon>Basidiomycota</taxon>
        <taxon>Agaricomycotina</taxon>
        <taxon>Agaricomycetes</taxon>
        <taxon>Agaricomycetidae</taxon>
        <taxon>Agaricales</taxon>
        <taxon>Agaricineae</taxon>
        <taxon>Bolbitiaceae</taxon>
        <taxon>Cyclocybe</taxon>
    </lineage>
</organism>
<dbReference type="AlphaFoldDB" id="A0A8S0W3K2"/>
<feature type="compositionally biased region" description="Polar residues" evidence="1">
    <location>
        <begin position="563"/>
        <end position="576"/>
    </location>
</feature>
<feature type="region of interest" description="Disordered" evidence="1">
    <location>
        <begin position="242"/>
        <end position="654"/>
    </location>
</feature>
<feature type="region of interest" description="Disordered" evidence="1">
    <location>
        <begin position="1"/>
        <end position="31"/>
    </location>
</feature>
<protein>
    <submittedName>
        <fullName evidence="2">Uncharacterized protein</fullName>
    </submittedName>
</protein>
<dbReference type="EMBL" id="CACVBS010000031">
    <property type="protein sequence ID" value="CAA7261034.1"/>
    <property type="molecule type" value="Genomic_DNA"/>
</dbReference>
<dbReference type="Proteomes" id="UP000467700">
    <property type="component" value="Unassembled WGS sequence"/>
</dbReference>
<feature type="compositionally biased region" description="Polar residues" evidence="1">
    <location>
        <begin position="342"/>
        <end position="352"/>
    </location>
</feature>
<gene>
    <name evidence="2" type="ORF">AAE3_LOCUS3143</name>
</gene>
<sequence>MASVVKQPRRVQPSRKVNARDGRSTKVSEGPALFMTQLTKRRAALSKVNREEPGSPIASGSLEEREERIQKLRDAITDAYAAADADPSDGKWIFLWRLLRTGVTSGRDGHWAGARKDVKIPQELDGEGLGWRIAETEAEWKEWEKRVLEEHRLRDKVESWQRKVDIRDATLPDSLPREAVELAPVKVVDAPSTSSKTSHPASNQKAPSTTAPAKKTKVQATIKAAAPLDPLQDSSPFGFAVVKRSSQLSGSSKPKDDKASRDNNADKAKPSNTNIRNIPDFQSFLPPSFPSSQMMTSTPKPHAKPSKPTPISHDALPSPSSAALSSMQPPPPPVSPRVTKTYGRSNSSQSPSGRLLETSASLPAIPRPTTPTRQTTRKYHDNNGVVTNTNNKRPSDDTDAERALKKARTLPSPLMSLDSRPRTPPRTPTRPTAAAEGSGSTIPGLELAKASAAPAAPVTPQSKQKKVLPTLTELLASAKKGRSTKKPSSKAKEVEVPVVEEQSGEDPEDIIEDALDFGLGADLDIPRDENPFDLASPTKSLSSLAGDSEDEEDEIEDDEKISVSGSFNPVATSTQVGRGPFVSKANAAAEGQPAAGDSQHNTDSWASIYASGSGSSKPKPNPSSHPKSAYPASSNPLRGSVYPPPASSFPNPYAYASYNSQFESAVAEQVDRVDKLLEKDVDYEGWLRDPYADEPPEDEEEAAGFGQNSLGVQGSFGVEESP</sequence>
<reference evidence="2 3" key="1">
    <citation type="submission" date="2020-01" db="EMBL/GenBank/DDBJ databases">
        <authorList>
            <person name="Gupta K D."/>
        </authorList>
    </citation>
    <scope>NUCLEOTIDE SEQUENCE [LARGE SCALE GENOMIC DNA]</scope>
</reference>
<accession>A0A8S0W3K2</accession>
<feature type="compositionally biased region" description="Basic and acidic residues" evidence="1">
    <location>
        <begin position="393"/>
        <end position="404"/>
    </location>
</feature>
<feature type="region of interest" description="Disordered" evidence="1">
    <location>
        <begin position="189"/>
        <end position="218"/>
    </location>
</feature>
<evidence type="ECO:0000256" key="1">
    <source>
        <dbReference type="SAM" id="MobiDB-lite"/>
    </source>
</evidence>
<feature type="compositionally biased region" description="Basic and acidic residues" evidence="1">
    <location>
        <begin position="253"/>
        <end position="269"/>
    </location>
</feature>
<dbReference type="OrthoDB" id="3218262at2759"/>
<feature type="compositionally biased region" description="Low complexity" evidence="1">
    <location>
        <begin position="315"/>
        <end position="327"/>
    </location>
</feature>
<proteinExistence type="predicted"/>
<feature type="compositionally biased region" description="Low complexity" evidence="1">
    <location>
        <begin position="279"/>
        <end position="292"/>
    </location>
</feature>
<comment type="caution">
    <text evidence="2">The sequence shown here is derived from an EMBL/GenBank/DDBJ whole genome shotgun (WGS) entry which is preliminary data.</text>
</comment>
<feature type="region of interest" description="Disordered" evidence="1">
    <location>
        <begin position="682"/>
        <end position="722"/>
    </location>
</feature>